<proteinExistence type="inferred from homology"/>
<dbReference type="InterPro" id="IPR011603">
    <property type="entry name" value="2oxoglutarate_DH_E1"/>
</dbReference>
<dbReference type="Proteomes" id="UP000326759">
    <property type="component" value="Unassembled WGS sequence"/>
</dbReference>
<keyword evidence="5" id="KW-0786">Thiamine pyrophosphate</keyword>
<protein>
    <submittedName>
        <fullName evidence="7">Putative 2-oxoglutarate dehydrogenase E1 component DHKTD1, mitochondrial</fullName>
    </submittedName>
</protein>
<gene>
    <name evidence="7" type="primary">dhtkd1_1</name>
    <name evidence="7" type="ORF">Anas_04836</name>
</gene>
<dbReference type="Gene3D" id="3.40.50.11610">
    <property type="entry name" value="Multifunctional 2-oxoglutarate metabolism enzyme, C-terminal domain"/>
    <property type="match status" value="1"/>
</dbReference>
<reference evidence="7 8" key="1">
    <citation type="journal article" date="2019" name="PLoS Biol.">
        <title>Sex chromosomes control vertical transmission of feminizing Wolbachia symbionts in an isopod.</title>
        <authorList>
            <person name="Becking T."/>
            <person name="Chebbi M.A."/>
            <person name="Giraud I."/>
            <person name="Moumen B."/>
            <person name="Laverre T."/>
            <person name="Caubet Y."/>
            <person name="Peccoud J."/>
            <person name="Gilbert C."/>
            <person name="Cordaux R."/>
        </authorList>
    </citation>
    <scope>NUCLEOTIDE SEQUENCE [LARGE SCALE GENOMIC DNA]</scope>
    <source>
        <strain evidence="7">ANa2</strain>
        <tissue evidence="7">Whole body excluding digestive tract and cuticle</tissue>
    </source>
</reference>
<evidence type="ECO:0000256" key="5">
    <source>
        <dbReference type="ARBA" id="ARBA00023052"/>
    </source>
</evidence>
<comment type="similarity">
    <text evidence="2">Belongs to the alpha-ketoglutarate dehydrogenase family.</text>
</comment>
<dbReference type="EMBL" id="SEYY01000021">
    <property type="protein sequence ID" value="KAB7508190.1"/>
    <property type="molecule type" value="Genomic_DNA"/>
</dbReference>
<dbReference type="PANTHER" id="PTHR23152">
    <property type="entry name" value="2-OXOGLUTARATE DEHYDROGENASE"/>
    <property type="match status" value="1"/>
</dbReference>
<sequence length="573" mass="65105">TVLEYLFDFVSTATNIIKFEEIVGGNIGAVQCECISYTTPPDRGRSSMYCTDVAKMCAFPVIHISYTTPPERGRSSMYCTDVAKMCAFPVIHVNGDVPESVAKAARLAVAYNRKFRRDVFVDLCCWRRWGHNELDDPRFTNPGMSVPDSYAKRLVEEKIWTEEEKNAVSKTANDYLNKRLAATDQYKPQSYHLMKHWGEMKEAPNSIETWDTGVDVMLLKYLGAKSVVVPDNFVLYPHLQKTFVAARLARLSSGEGLDWATGEALAMASLLHQGYDVRISGEDVGRGTFSQRHCMLVDQESDEIYIPLNHMTENQTSFLEVANSTLSEEGVLGFEYGVSIESPKILCIWEAQFGDFFNTAQPIFDTFLSAAEEKWLLQSGLTVILPHGYDGAGPEHSSCRMERFLQMSNSSETRPDSERVNWNIVFPTTAAQIFHALRRQMIRNYRKPLIVIGPKSILRLPAAFSPLEDMKPGTYFLPVIGDSEVKPEEVRKIVFLSGKHYYFLKTEREKLGIKDTALVRLESLCPFPTREINEVLKKYPKAKTFIWSQEEHRNMGAWSFVAPRFRNLCGTQF</sequence>
<evidence type="ECO:0000256" key="3">
    <source>
        <dbReference type="ARBA" id="ARBA00022946"/>
    </source>
</evidence>
<evidence type="ECO:0000256" key="1">
    <source>
        <dbReference type="ARBA" id="ARBA00001964"/>
    </source>
</evidence>
<dbReference type="Pfam" id="PF00676">
    <property type="entry name" value="E1_dh"/>
    <property type="match status" value="1"/>
</dbReference>
<dbReference type="InterPro" id="IPR031717">
    <property type="entry name" value="ODO-1/KGD_C"/>
</dbReference>
<keyword evidence="8" id="KW-1185">Reference proteome</keyword>
<evidence type="ECO:0000256" key="2">
    <source>
        <dbReference type="ARBA" id="ARBA00006936"/>
    </source>
</evidence>
<dbReference type="GO" id="GO:0016624">
    <property type="term" value="F:oxidoreductase activity, acting on the aldehyde or oxo group of donors, disulfide as acceptor"/>
    <property type="evidence" value="ECO:0007669"/>
    <property type="project" value="InterPro"/>
</dbReference>
<organism evidence="7 8">
    <name type="scientific">Armadillidium nasatum</name>
    <dbReference type="NCBI Taxonomy" id="96803"/>
    <lineage>
        <taxon>Eukaryota</taxon>
        <taxon>Metazoa</taxon>
        <taxon>Ecdysozoa</taxon>
        <taxon>Arthropoda</taxon>
        <taxon>Crustacea</taxon>
        <taxon>Multicrustacea</taxon>
        <taxon>Malacostraca</taxon>
        <taxon>Eumalacostraca</taxon>
        <taxon>Peracarida</taxon>
        <taxon>Isopoda</taxon>
        <taxon>Oniscidea</taxon>
        <taxon>Crinocheta</taxon>
        <taxon>Armadillidiidae</taxon>
        <taxon>Armadillidium</taxon>
    </lineage>
</organism>
<dbReference type="PANTHER" id="PTHR23152:SF4">
    <property type="entry name" value="2-OXOADIPATE DEHYDROGENASE COMPLEX COMPONENT E1"/>
    <property type="match status" value="1"/>
</dbReference>
<dbReference type="InterPro" id="IPR001017">
    <property type="entry name" value="DH_E1"/>
</dbReference>
<dbReference type="AlphaFoldDB" id="A0A5N5TPV0"/>
<dbReference type="InterPro" id="IPR029061">
    <property type="entry name" value="THDP-binding"/>
</dbReference>
<comment type="caution">
    <text evidence="7">The sequence shown here is derived from an EMBL/GenBank/DDBJ whole genome shotgun (WGS) entry which is preliminary data.</text>
</comment>
<evidence type="ECO:0000313" key="8">
    <source>
        <dbReference type="Proteomes" id="UP000326759"/>
    </source>
</evidence>
<dbReference type="Gene3D" id="3.40.50.12470">
    <property type="match status" value="1"/>
</dbReference>
<dbReference type="SMART" id="SM00861">
    <property type="entry name" value="Transket_pyr"/>
    <property type="match status" value="1"/>
</dbReference>
<feature type="domain" description="Transketolase-like pyrimidine-binding" evidence="6">
    <location>
        <begin position="257"/>
        <end position="460"/>
    </location>
</feature>
<dbReference type="Pfam" id="PF02779">
    <property type="entry name" value="Transket_pyr"/>
    <property type="match status" value="1"/>
</dbReference>
<dbReference type="OrthoDB" id="413077at2759"/>
<evidence type="ECO:0000313" key="7">
    <source>
        <dbReference type="EMBL" id="KAB7508190.1"/>
    </source>
</evidence>
<dbReference type="Gene3D" id="3.40.50.970">
    <property type="match status" value="1"/>
</dbReference>
<accession>A0A5N5TPV0</accession>
<feature type="non-terminal residue" evidence="7">
    <location>
        <position position="1"/>
    </location>
</feature>
<name>A0A5N5TPV0_9CRUS</name>
<evidence type="ECO:0000256" key="4">
    <source>
        <dbReference type="ARBA" id="ARBA00023002"/>
    </source>
</evidence>
<keyword evidence="3" id="KW-0809">Transit peptide</keyword>
<dbReference type="GO" id="GO:0030976">
    <property type="term" value="F:thiamine pyrophosphate binding"/>
    <property type="evidence" value="ECO:0007669"/>
    <property type="project" value="InterPro"/>
</dbReference>
<dbReference type="Pfam" id="PF16870">
    <property type="entry name" value="OxoGdeHyase_C"/>
    <property type="match status" value="1"/>
</dbReference>
<dbReference type="InterPro" id="IPR005475">
    <property type="entry name" value="Transketolase-like_Pyr-bd"/>
</dbReference>
<keyword evidence="4" id="KW-0560">Oxidoreductase</keyword>
<dbReference type="SUPFAM" id="SSF52518">
    <property type="entry name" value="Thiamin diphosphate-binding fold (THDP-binding)"/>
    <property type="match status" value="2"/>
</dbReference>
<dbReference type="InterPro" id="IPR042179">
    <property type="entry name" value="KGD_C_sf"/>
</dbReference>
<evidence type="ECO:0000259" key="6">
    <source>
        <dbReference type="SMART" id="SM00861"/>
    </source>
</evidence>
<comment type="cofactor">
    <cofactor evidence="1">
        <name>thiamine diphosphate</name>
        <dbReference type="ChEBI" id="CHEBI:58937"/>
    </cofactor>
</comment>